<proteinExistence type="inferred from homology"/>
<dbReference type="GO" id="GO:0004655">
    <property type="term" value="F:porphobilinogen synthase activity"/>
    <property type="evidence" value="ECO:0007669"/>
    <property type="project" value="UniProtKB-EC"/>
</dbReference>
<dbReference type="SMART" id="SM01004">
    <property type="entry name" value="ALAD"/>
    <property type="match status" value="1"/>
</dbReference>
<dbReference type="CDD" id="cd04824">
    <property type="entry name" value="eu_ALAD_PBGS_cysteine_rich"/>
    <property type="match status" value="1"/>
</dbReference>
<keyword evidence="7 16" id="KW-0479">Metal-binding</keyword>
<evidence type="ECO:0000256" key="6">
    <source>
        <dbReference type="ARBA" id="ARBA00020771"/>
    </source>
</evidence>
<dbReference type="EMBL" id="JADGJD010000142">
    <property type="protein sequence ID" value="KAJ3054357.1"/>
    <property type="molecule type" value="Genomic_DNA"/>
</dbReference>
<evidence type="ECO:0000256" key="16">
    <source>
        <dbReference type="PIRSR" id="PIRSR001415-3"/>
    </source>
</evidence>
<comment type="cofactor">
    <cofactor evidence="1">
        <name>Zn(2+)</name>
        <dbReference type="ChEBI" id="CHEBI:29105"/>
    </cofactor>
</comment>
<sequence>MTNKSNIVAPFQLSSLLHSGYGHPTLRQWQSADGRTMTKESLIFPIFIHDKPDVKEEISSLPGQYRYGVNTLKESFEPLVRKGLKSVLIFGVPVNAQKDGRGSPADDPEGPTIQAIKFFRSTFPEVLVVCDVCLCEYTSHGHCGILNDDGSINNQPSIARLAEVSLNYAKAGCQVIAPSDMMDGRIRAIKETLLANGLGGKVSVMSYSAKFASAFYGPFRDAAGSAPSFGNRKCYQLPPGGRGLARRAMIRDAAEGADILMVKPAYPYLDIVREGKELVPDLPMAIYQVSGEYAMLWHSAKAGVFDLKAAVFESLEGAVRAGANILITYYTPWLLDWLDAPST</sequence>
<evidence type="ECO:0000256" key="12">
    <source>
        <dbReference type="ARBA" id="ARBA00025628"/>
    </source>
</evidence>
<dbReference type="InterPro" id="IPR001731">
    <property type="entry name" value="ALAD"/>
</dbReference>
<dbReference type="GO" id="GO:0006783">
    <property type="term" value="P:heme biosynthetic process"/>
    <property type="evidence" value="ECO:0007669"/>
    <property type="project" value="UniProtKB-KW"/>
</dbReference>
<keyword evidence="20" id="KW-1185">Reference proteome</keyword>
<dbReference type="Pfam" id="PF00490">
    <property type="entry name" value="ALAD"/>
    <property type="match status" value="1"/>
</dbReference>
<evidence type="ECO:0000313" key="20">
    <source>
        <dbReference type="Proteomes" id="UP001212841"/>
    </source>
</evidence>
<comment type="pathway">
    <text evidence="2">Porphyrin-containing compound metabolism; protoporphyrin-IX biosynthesis; coproporphyrinogen-III from 5-aminolevulinate: step 1/4.</text>
</comment>
<organism evidence="19 20">
    <name type="scientific">Rhizophlyctis rosea</name>
    <dbReference type="NCBI Taxonomy" id="64517"/>
    <lineage>
        <taxon>Eukaryota</taxon>
        <taxon>Fungi</taxon>
        <taxon>Fungi incertae sedis</taxon>
        <taxon>Chytridiomycota</taxon>
        <taxon>Chytridiomycota incertae sedis</taxon>
        <taxon>Chytridiomycetes</taxon>
        <taxon>Rhizophlyctidales</taxon>
        <taxon>Rhizophlyctidaceae</taxon>
        <taxon>Rhizophlyctis</taxon>
    </lineage>
</organism>
<feature type="binding site" evidence="15">
    <location>
        <position position="290"/>
    </location>
    <ligand>
        <name>5-aminolevulinate</name>
        <dbReference type="ChEBI" id="CHEBI:356416"/>
        <label>2</label>
    </ligand>
</feature>
<dbReference type="NCBIfam" id="NF006762">
    <property type="entry name" value="PRK09283.1"/>
    <property type="match status" value="1"/>
</dbReference>
<evidence type="ECO:0000256" key="14">
    <source>
        <dbReference type="PIRSR" id="PIRSR001415-1"/>
    </source>
</evidence>
<protein>
    <recommendedName>
        <fullName evidence="6 17">Delta-aminolevulinic acid dehydratase</fullName>
        <ecNumber evidence="5 17">4.2.1.24</ecNumber>
    </recommendedName>
</protein>
<keyword evidence="11 17" id="KW-0627">Porphyrin biosynthesis</keyword>
<feature type="active site" description="Schiff-base intermediate with substrate" evidence="14">
    <location>
        <position position="263"/>
    </location>
</feature>
<keyword evidence="10 17" id="KW-0456">Lyase</keyword>
<evidence type="ECO:0000256" key="8">
    <source>
        <dbReference type="ARBA" id="ARBA00022833"/>
    </source>
</evidence>
<evidence type="ECO:0000256" key="11">
    <source>
        <dbReference type="ARBA" id="ARBA00023244"/>
    </source>
</evidence>
<evidence type="ECO:0000256" key="15">
    <source>
        <dbReference type="PIRSR" id="PIRSR001415-2"/>
    </source>
</evidence>
<evidence type="ECO:0000256" key="18">
    <source>
        <dbReference type="RuleBase" id="RU004161"/>
    </source>
</evidence>
<name>A0AAD5X3C5_9FUNG</name>
<evidence type="ECO:0000256" key="13">
    <source>
        <dbReference type="ARBA" id="ARBA00047651"/>
    </source>
</evidence>
<dbReference type="GO" id="GO:0005829">
    <property type="term" value="C:cytosol"/>
    <property type="evidence" value="ECO:0007669"/>
    <property type="project" value="TreeGrafter"/>
</dbReference>
<dbReference type="InterPro" id="IPR013785">
    <property type="entry name" value="Aldolase_TIM"/>
</dbReference>
<accession>A0AAD5X3C5</accession>
<keyword evidence="8 16" id="KW-0862">Zinc</keyword>
<comment type="similarity">
    <text evidence="3 18">Belongs to the ALAD family.</text>
</comment>
<comment type="function">
    <text evidence="12">Catalyzes an early step in the biosynthesis of tetrapyrroles. Binds two molecules of 5-aminolevulinate per subunit, each at a distinct site, and catalyzes their condensation to form porphobilinogen.</text>
</comment>
<feature type="active site" description="Schiff-base intermediate with substrate" evidence="14">
    <location>
        <position position="210"/>
    </location>
</feature>
<dbReference type="SUPFAM" id="SSF51569">
    <property type="entry name" value="Aldolase"/>
    <property type="match status" value="1"/>
</dbReference>
<evidence type="ECO:0000256" key="10">
    <source>
        <dbReference type="ARBA" id="ARBA00023239"/>
    </source>
</evidence>
<evidence type="ECO:0000256" key="1">
    <source>
        <dbReference type="ARBA" id="ARBA00001947"/>
    </source>
</evidence>
<feature type="binding site" evidence="15">
    <location>
        <position position="329"/>
    </location>
    <ligand>
        <name>5-aminolevulinate</name>
        <dbReference type="ChEBI" id="CHEBI:356416"/>
        <label>2</label>
    </ligand>
</feature>
<evidence type="ECO:0000256" key="17">
    <source>
        <dbReference type="RuleBase" id="RU000515"/>
    </source>
</evidence>
<evidence type="ECO:0000256" key="7">
    <source>
        <dbReference type="ARBA" id="ARBA00022723"/>
    </source>
</evidence>
<reference evidence="19" key="1">
    <citation type="submission" date="2020-05" db="EMBL/GenBank/DDBJ databases">
        <title>Phylogenomic resolution of chytrid fungi.</title>
        <authorList>
            <person name="Stajich J.E."/>
            <person name="Amses K."/>
            <person name="Simmons R."/>
            <person name="Seto K."/>
            <person name="Myers J."/>
            <person name="Bonds A."/>
            <person name="Quandt C.A."/>
            <person name="Barry K."/>
            <person name="Liu P."/>
            <person name="Grigoriev I."/>
            <person name="Longcore J.E."/>
            <person name="James T.Y."/>
        </authorList>
    </citation>
    <scope>NUCLEOTIDE SEQUENCE</scope>
    <source>
        <strain evidence="19">JEL0318</strain>
    </source>
</reference>
<feature type="binding site" evidence="16">
    <location>
        <position position="135"/>
    </location>
    <ligand>
        <name>Zn(2+)</name>
        <dbReference type="ChEBI" id="CHEBI:29105"/>
        <note>catalytic</note>
    </ligand>
</feature>
<dbReference type="GO" id="GO:0008270">
    <property type="term" value="F:zinc ion binding"/>
    <property type="evidence" value="ECO:0007669"/>
    <property type="project" value="TreeGrafter"/>
</dbReference>
<evidence type="ECO:0000256" key="3">
    <source>
        <dbReference type="ARBA" id="ARBA00008055"/>
    </source>
</evidence>
<comment type="caution">
    <text evidence="19">The sequence shown here is derived from an EMBL/GenBank/DDBJ whole genome shotgun (WGS) entry which is preliminary data.</text>
</comment>
<comment type="catalytic activity">
    <reaction evidence="13 17">
        <text>2 5-aminolevulinate = porphobilinogen + 2 H2O + H(+)</text>
        <dbReference type="Rhea" id="RHEA:24064"/>
        <dbReference type="ChEBI" id="CHEBI:15377"/>
        <dbReference type="ChEBI" id="CHEBI:15378"/>
        <dbReference type="ChEBI" id="CHEBI:58126"/>
        <dbReference type="ChEBI" id="CHEBI:356416"/>
        <dbReference type="EC" id="4.2.1.24"/>
    </reaction>
</comment>
<dbReference type="FunFam" id="3.20.20.70:FF:000048">
    <property type="entry name" value="Delta-aminolevulinic acid dehydratase"/>
    <property type="match status" value="1"/>
</dbReference>
<dbReference type="PROSITE" id="PS00169">
    <property type="entry name" value="D_ALA_DEHYDRATASE"/>
    <property type="match status" value="1"/>
</dbReference>
<dbReference type="PIRSF" id="PIRSF001415">
    <property type="entry name" value="Porphbilin_synth"/>
    <property type="match status" value="1"/>
</dbReference>
<dbReference type="Proteomes" id="UP001212841">
    <property type="component" value="Unassembled WGS sequence"/>
</dbReference>
<dbReference type="InterPro" id="IPR030656">
    <property type="entry name" value="ALAD_AS"/>
</dbReference>
<gene>
    <name evidence="19" type="ORF">HK097_002021</name>
</gene>
<comment type="subunit">
    <text evidence="4 17">Homooctamer.</text>
</comment>
<feature type="binding site" evidence="16">
    <location>
        <position position="133"/>
    </location>
    <ligand>
        <name>Zn(2+)</name>
        <dbReference type="ChEBI" id="CHEBI:29105"/>
        <note>catalytic</note>
    </ligand>
</feature>
<dbReference type="PANTHER" id="PTHR11458">
    <property type="entry name" value="DELTA-AMINOLEVULINIC ACID DEHYDRATASE"/>
    <property type="match status" value="1"/>
</dbReference>
<feature type="binding site" evidence="15">
    <location>
        <position position="220"/>
    </location>
    <ligand>
        <name>5-aminolevulinate</name>
        <dbReference type="ChEBI" id="CHEBI:356416"/>
        <label>1</label>
    </ligand>
</feature>
<feature type="binding site" evidence="16">
    <location>
        <position position="143"/>
    </location>
    <ligand>
        <name>Zn(2+)</name>
        <dbReference type="ChEBI" id="CHEBI:29105"/>
        <note>catalytic</note>
    </ligand>
</feature>
<evidence type="ECO:0000256" key="2">
    <source>
        <dbReference type="ARBA" id="ARBA00004694"/>
    </source>
</evidence>
<dbReference type="PANTHER" id="PTHR11458:SF0">
    <property type="entry name" value="DELTA-AMINOLEVULINIC ACID DEHYDRATASE"/>
    <property type="match status" value="1"/>
</dbReference>
<dbReference type="Gene3D" id="3.20.20.70">
    <property type="entry name" value="Aldolase class I"/>
    <property type="match status" value="1"/>
</dbReference>
<keyword evidence="9" id="KW-0350">Heme biosynthesis</keyword>
<dbReference type="EC" id="4.2.1.24" evidence="5 17"/>
<evidence type="ECO:0000256" key="9">
    <source>
        <dbReference type="ARBA" id="ARBA00023133"/>
    </source>
</evidence>
<dbReference type="PRINTS" id="PR00144">
    <property type="entry name" value="DALDHYDRTASE"/>
</dbReference>
<evidence type="ECO:0000256" key="5">
    <source>
        <dbReference type="ARBA" id="ARBA00012053"/>
    </source>
</evidence>
<feature type="binding site" evidence="15">
    <location>
        <position position="232"/>
    </location>
    <ligand>
        <name>5-aminolevulinate</name>
        <dbReference type="ChEBI" id="CHEBI:356416"/>
        <label>1</label>
    </ligand>
</feature>
<dbReference type="AlphaFoldDB" id="A0AAD5X3C5"/>
<evidence type="ECO:0000256" key="4">
    <source>
        <dbReference type="ARBA" id="ARBA00011823"/>
    </source>
</evidence>
<evidence type="ECO:0000313" key="19">
    <source>
        <dbReference type="EMBL" id="KAJ3054357.1"/>
    </source>
</evidence>